<organism evidence="3 4">
    <name type="scientific">Epilithonimonas pallida</name>
    <dbReference type="NCBI Taxonomy" id="373671"/>
    <lineage>
        <taxon>Bacteria</taxon>
        <taxon>Pseudomonadati</taxon>
        <taxon>Bacteroidota</taxon>
        <taxon>Flavobacteriia</taxon>
        <taxon>Flavobacteriales</taxon>
        <taxon>Weeksellaceae</taxon>
        <taxon>Chryseobacterium group</taxon>
        <taxon>Epilithonimonas</taxon>
    </lineage>
</organism>
<evidence type="ECO:0000256" key="1">
    <source>
        <dbReference type="ARBA" id="ARBA00007435"/>
    </source>
</evidence>
<dbReference type="Proteomes" id="UP001158050">
    <property type="component" value="Unassembled WGS sequence"/>
</dbReference>
<comment type="caution">
    <text evidence="3">The sequence shown here is derived from an EMBL/GenBank/DDBJ whole genome shotgun (WGS) entry which is preliminary data.</text>
</comment>
<protein>
    <submittedName>
        <fullName evidence="3">Endonuclease</fullName>
    </submittedName>
</protein>
<keyword evidence="3" id="KW-0378">Hydrolase</keyword>
<dbReference type="RefSeq" id="WP_283415432.1">
    <property type="nucleotide sequence ID" value="NZ_FXUO01000001.1"/>
</dbReference>
<dbReference type="InterPro" id="IPR035901">
    <property type="entry name" value="GIY-YIG_endonuc_sf"/>
</dbReference>
<keyword evidence="4" id="KW-1185">Reference proteome</keyword>
<dbReference type="PANTHER" id="PTHR34477">
    <property type="entry name" value="UPF0213 PROTEIN YHBQ"/>
    <property type="match status" value="1"/>
</dbReference>
<dbReference type="SUPFAM" id="SSF82771">
    <property type="entry name" value="GIY-YIG endonuclease"/>
    <property type="match status" value="1"/>
</dbReference>
<proteinExistence type="inferred from homology"/>
<comment type="similarity">
    <text evidence="1">Belongs to the UPF0213 family.</text>
</comment>
<sequence>MKPGFIYIMTNKNNTTLYVGVTSNLPERVIEHRQNKYQNSFTSRYNLYKLVYWESFQEIGDAIAREKQIKASSRRKKIDLIQSTNPDWKDLYDDIKDIFDPFY</sequence>
<dbReference type="Gene3D" id="3.40.1440.10">
    <property type="entry name" value="GIY-YIG endonuclease"/>
    <property type="match status" value="1"/>
</dbReference>
<name>A0ABY1QY93_9FLAO</name>
<dbReference type="PROSITE" id="PS50164">
    <property type="entry name" value="GIY_YIG"/>
    <property type="match status" value="1"/>
</dbReference>
<dbReference type="GO" id="GO:0004519">
    <property type="term" value="F:endonuclease activity"/>
    <property type="evidence" value="ECO:0007669"/>
    <property type="project" value="UniProtKB-KW"/>
</dbReference>
<dbReference type="Pfam" id="PF01541">
    <property type="entry name" value="GIY-YIG"/>
    <property type="match status" value="1"/>
</dbReference>
<dbReference type="InterPro" id="IPR000305">
    <property type="entry name" value="GIY-YIG_endonuc"/>
</dbReference>
<dbReference type="SMART" id="SM00465">
    <property type="entry name" value="GIYc"/>
    <property type="match status" value="1"/>
</dbReference>
<dbReference type="CDD" id="cd10448">
    <property type="entry name" value="GIY-YIG_unchar_3"/>
    <property type="match status" value="1"/>
</dbReference>
<dbReference type="PANTHER" id="PTHR34477:SF5">
    <property type="entry name" value="BSL5627 PROTEIN"/>
    <property type="match status" value="1"/>
</dbReference>
<dbReference type="InterPro" id="IPR050190">
    <property type="entry name" value="UPF0213_domain"/>
</dbReference>
<dbReference type="EMBL" id="FXUO01000001">
    <property type="protein sequence ID" value="SMP88841.1"/>
    <property type="molecule type" value="Genomic_DNA"/>
</dbReference>
<reference evidence="3 4" key="1">
    <citation type="submission" date="2017-05" db="EMBL/GenBank/DDBJ databases">
        <authorList>
            <person name="Varghese N."/>
            <person name="Submissions S."/>
        </authorList>
    </citation>
    <scope>NUCLEOTIDE SEQUENCE [LARGE SCALE GENOMIC DNA]</scope>
    <source>
        <strain evidence="3 4">DSM 18015</strain>
    </source>
</reference>
<keyword evidence="3" id="KW-0540">Nuclease</keyword>
<evidence type="ECO:0000313" key="4">
    <source>
        <dbReference type="Proteomes" id="UP001158050"/>
    </source>
</evidence>
<accession>A0ABY1QY93</accession>
<evidence type="ECO:0000313" key="3">
    <source>
        <dbReference type="EMBL" id="SMP88841.1"/>
    </source>
</evidence>
<evidence type="ECO:0000259" key="2">
    <source>
        <dbReference type="PROSITE" id="PS50164"/>
    </source>
</evidence>
<gene>
    <name evidence="3" type="ORF">SAMN05421679_101559</name>
</gene>
<feature type="domain" description="GIY-YIG" evidence="2">
    <location>
        <begin position="2"/>
        <end position="79"/>
    </location>
</feature>
<keyword evidence="3" id="KW-0255">Endonuclease</keyword>